<evidence type="ECO:0000256" key="2">
    <source>
        <dbReference type="SAM" id="Coils"/>
    </source>
</evidence>
<dbReference type="PANTHER" id="PTHR12558">
    <property type="entry name" value="CELL DIVISION CYCLE 16,23,27"/>
    <property type="match status" value="1"/>
</dbReference>
<sequence>MNFFKPLGFTIISTLVLTACARPSIEERMENIDELISQGDTREAIVMLKSIVSEEVDNANLRLRLAEAYFAQGNLASSEKEARKAIELDVATPKAKRLLIESLFFQDKFEDLLLTAERDAKDPRVNFLEALSLLQLNEFAKAAELYDSRDFGSDSSVFQAHMLARQGRLSNALELLRKRPLNPTSIRLAGQIYFLQGDYSDAAEHFEMFAARFPNNVRVQAYYVSSLLAAEQVEKASELLANLPKPLKESPLFLTFRSQVALYNTDYDLALELSQKARAAGLESNILRVVTAVSSFEKKNYEMAFKMLSALEGMAKENPNIKSLLILSKSHLGYSVDSDIKGYVSDEYATQEDKLTLALQLTQMGNLSGAKEIKSVLDSTLDLESEEIAVKSALLNSSVSGSSNSLERLIELASTNVKDPALILVIAAKLYDKEQYGRVIKILESKTNPSNLDESQKTALYTLLSGAYISLNEMDKVQDSLSKLKALSPASPLIFQMNFRELISEGKESEAIKLAESYLSKYGFNQAVANNLLTLPSLEKAAIQQQLAKLYAGMKGGPLQQILFLAYSLGGNNAEIKAVAIRDGIFDSKVNRLLVAKAVWELDGPNEALSYFESSLPESTLSAKEFIFKANLLEATGAPEMALSTILRAQSIHPSNRELQFQQFYFLVELSRYDAAQHLLETLKLSKEESHILQPSIDKLPQNNSLSSSGAKKVYVEEMTKNHLHDWMLLELRNNGRAHMLQTLTEYQSNNSNDTVAMEYLADALILQEPEKSKQLYERLISEGRSDVNILNNLSWLYLKTGDLRRALELGEEAITLAPNSTAVQSTLGAIYFELSNYDKASSLLERSVNNSTAYSKDTYLMLVESLVKVGEKDKAKQYLDKLSDEAKGASNDLDRLSELVN</sequence>
<feature type="coiled-coil region" evidence="2">
    <location>
        <begin position="873"/>
        <end position="900"/>
    </location>
</feature>
<dbReference type="SUPFAM" id="SSF48452">
    <property type="entry name" value="TPR-like"/>
    <property type="match status" value="4"/>
</dbReference>
<evidence type="ECO:0000256" key="1">
    <source>
        <dbReference type="PROSITE-ProRule" id="PRU00339"/>
    </source>
</evidence>
<name>A0AB33A0V8_ALTME</name>
<dbReference type="Gene3D" id="1.25.40.10">
    <property type="entry name" value="Tetratricopeptide repeat domain"/>
    <property type="match status" value="3"/>
</dbReference>
<dbReference type="SMART" id="SM00028">
    <property type="entry name" value="TPR"/>
    <property type="match status" value="5"/>
</dbReference>
<feature type="repeat" description="TPR" evidence="1">
    <location>
        <begin position="788"/>
        <end position="821"/>
    </location>
</feature>
<dbReference type="PANTHER" id="PTHR12558:SF13">
    <property type="entry name" value="CELL DIVISION CYCLE PROTEIN 27 HOMOLOG"/>
    <property type="match status" value="1"/>
</dbReference>
<dbReference type="KEGG" id="amg:AMEC673_13425"/>
<feature type="repeat" description="TPR" evidence="1">
    <location>
        <begin position="183"/>
        <end position="216"/>
    </location>
</feature>
<dbReference type="Proteomes" id="UP000006296">
    <property type="component" value="Chromosome"/>
</dbReference>
<dbReference type="InterPro" id="IPR019734">
    <property type="entry name" value="TPR_rpt"/>
</dbReference>
<evidence type="ECO:0000313" key="4">
    <source>
        <dbReference type="Proteomes" id="UP000006296"/>
    </source>
</evidence>
<dbReference type="RefSeq" id="WP_014977070.1">
    <property type="nucleotide sequence ID" value="NC_018678.1"/>
</dbReference>
<accession>A0AB33A0V8</accession>
<proteinExistence type="predicted"/>
<keyword evidence="2" id="KW-0175">Coiled coil</keyword>
<dbReference type="PROSITE" id="PS50005">
    <property type="entry name" value="TPR"/>
    <property type="match status" value="2"/>
</dbReference>
<reference evidence="4" key="1">
    <citation type="journal article" date="2012" name="Sci. Rep.">
        <title>Genomes of surface isolates of Alteromonas macleodii: the life of a widespread marine opportunistic copiotroph.</title>
        <authorList>
            <person name="Lopez-Perez M."/>
            <person name="Gonzaga A."/>
            <person name="Martin-Cuadrado A.B."/>
            <person name="Onyshchenko O."/>
            <person name="Ghavidel A."/>
            <person name="Ghai R."/>
            <person name="Rodriguez-Valera F."/>
        </authorList>
    </citation>
    <scope>NUCLEOTIDE SEQUENCE [LARGE SCALE GENOMIC DNA]</scope>
    <source>
        <strain evidence="4">English Channel 673</strain>
    </source>
</reference>
<keyword evidence="1" id="KW-0802">TPR repeat</keyword>
<dbReference type="PROSITE" id="PS51257">
    <property type="entry name" value="PROKAR_LIPOPROTEIN"/>
    <property type="match status" value="1"/>
</dbReference>
<dbReference type="EMBL" id="CP003844">
    <property type="protein sequence ID" value="AFT75371.1"/>
    <property type="molecule type" value="Genomic_DNA"/>
</dbReference>
<dbReference type="AlphaFoldDB" id="A0AB33A0V8"/>
<organism evidence="3 4">
    <name type="scientific">Alteromonas macleodii (strain English Channel 673)</name>
    <dbReference type="NCBI Taxonomy" id="1004788"/>
    <lineage>
        <taxon>Bacteria</taxon>
        <taxon>Pseudomonadati</taxon>
        <taxon>Pseudomonadota</taxon>
        <taxon>Gammaproteobacteria</taxon>
        <taxon>Alteromonadales</taxon>
        <taxon>Alteromonadaceae</taxon>
        <taxon>Alteromonas/Salinimonas group</taxon>
        <taxon>Alteromonas</taxon>
    </lineage>
</organism>
<dbReference type="Pfam" id="PF14559">
    <property type="entry name" value="TPR_19"/>
    <property type="match status" value="3"/>
</dbReference>
<protein>
    <submittedName>
        <fullName evidence="3">TPR domain-containing protein</fullName>
    </submittedName>
</protein>
<dbReference type="InterPro" id="IPR011990">
    <property type="entry name" value="TPR-like_helical_dom_sf"/>
</dbReference>
<gene>
    <name evidence="3" type="ordered locus">AMEC673_13425</name>
</gene>
<evidence type="ECO:0000313" key="3">
    <source>
        <dbReference type="EMBL" id="AFT75371.1"/>
    </source>
</evidence>